<feature type="region of interest" description="Disordered" evidence="5">
    <location>
        <begin position="1"/>
        <end position="119"/>
    </location>
</feature>
<dbReference type="PANTHER" id="PTHR46235:SF3">
    <property type="entry name" value="PHD FINGER-CONTAINING PROTEIN DDB_G0268158"/>
    <property type="match status" value="1"/>
</dbReference>
<feature type="non-terminal residue" evidence="7">
    <location>
        <position position="392"/>
    </location>
</feature>
<feature type="compositionally biased region" description="Basic residues" evidence="5">
    <location>
        <begin position="361"/>
        <end position="370"/>
    </location>
</feature>
<name>B8CDL0_THAPS</name>
<evidence type="ECO:0000256" key="2">
    <source>
        <dbReference type="ARBA" id="ARBA00022771"/>
    </source>
</evidence>
<reference evidence="7 8" key="2">
    <citation type="journal article" date="2008" name="Nature">
        <title>The Phaeodactylum genome reveals the evolutionary history of diatom genomes.</title>
        <authorList>
            <person name="Bowler C."/>
            <person name="Allen A.E."/>
            <person name="Badger J.H."/>
            <person name="Grimwood J."/>
            <person name="Jabbari K."/>
            <person name="Kuo A."/>
            <person name="Maheswari U."/>
            <person name="Martens C."/>
            <person name="Maumus F."/>
            <person name="Otillar R.P."/>
            <person name="Rayko E."/>
            <person name="Salamov A."/>
            <person name="Vandepoele K."/>
            <person name="Beszteri B."/>
            <person name="Gruber A."/>
            <person name="Heijde M."/>
            <person name="Katinka M."/>
            <person name="Mock T."/>
            <person name="Valentin K."/>
            <person name="Verret F."/>
            <person name="Berges J.A."/>
            <person name="Brownlee C."/>
            <person name="Cadoret J.P."/>
            <person name="Chiovitti A."/>
            <person name="Choi C.J."/>
            <person name="Coesel S."/>
            <person name="De Martino A."/>
            <person name="Detter J.C."/>
            <person name="Durkin C."/>
            <person name="Falciatore A."/>
            <person name="Fournet J."/>
            <person name="Haruta M."/>
            <person name="Huysman M.J."/>
            <person name="Jenkins B.D."/>
            <person name="Jiroutova K."/>
            <person name="Jorgensen R.E."/>
            <person name="Joubert Y."/>
            <person name="Kaplan A."/>
            <person name="Kroger N."/>
            <person name="Kroth P.G."/>
            <person name="La Roche J."/>
            <person name="Lindquist E."/>
            <person name="Lommer M."/>
            <person name="Martin-Jezequel V."/>
            <person name="Lopez P.J."/>
            <person name="Lucas S."/>
            <person name="Mangogna M."/>
            <person name="McGinnis K."/>
            <person name="Medlin L.K."/>
            <person name="Montsant A."/>
            <person name="Oudot-Le Secq M.P."/>
            <person name="Napoli C."/>
            <person name="Obornik M."/>
            <person name="Parker M.S."/>
            <person name="Petit J.L."/>
            <person name="Porcel B.M."/>
            <person name="Poulsen N."/>
            <person name="Robison M."/>
            <person name="Rychlewski L."/>
            <person name="Rynearson T.A."/>
            <person name="Schmutz J."/>
            <person name="Shapiro H."/>
            <person name="Siaut M."/>
            <person name="Stanley M."/>
            <person name="Sussman M.R."/>
            <person name="Taylor A.R."/>
            <person name="Vardi A."/>
            <person name="von Dassow P."/>
            <person name="Vyverman W."/>
            <person name="Willis A."/>
            <person name="Wyrwicz L.S."/>
            <person name="Rokhsar D.S."/>
            <person name="Weissenbach J."/>
            <person name="Armbrust E.V."/>
            <person name="Green B.R."/>
            <person name="Van de Peer Y."/>
            <person name="Grigoriev I.V."/>
        </authorList>
    </citation>
    <scope>NUCLEOTIDE SEQUENCE [LARGE SCALE GENOMIC DNA]</scope>
    <source>
        <strain evidence="7 8">CCMP1335</strain>
    </source>
</reference>
<dbReference type="KEGG" id="tps:THAPSDRAFT_269843"/>
<keyword evidence="2 4" id="KW-0863">Zinc-finger</keyword>
<dbReference type="GeneID" id="7450270"/>
<feature type="region of interest" description="Disordered" evidence="5">
    <location>
        <begin position="352"/>
        <end position="379"/>
    </location>
</feature>
<evidence type="ECO:0000256" key="5">
    <source>
        <dbReference type="SAM" id="MobiDB-lite"/>
    </source>
</evidence>
<dbReference type="PANTHER" id="PTHR46235">
    <property type="entry name" value="PHD FINGER-CONTAINING PROTEIN DDB_G0268158"/>
    <property type="match status" value="1"/>
</dbReference>
<feature type="compositionally biased region" description="Basic and acidic residues" evidence="5">
    <location>
        <begin position="108"/>
        <end position="119"/>
    </location>
</feature>
<proteinExistence type="predicted"/>
<dbReference type="InterPro" id="IPR013083">
    <property type="entry name" value="Znf_RING/FYVE/PHD"/>
</dbReference>
<protein>
    <recommendedName>
        <fullName evidence="6">PHD-type domain-containing protein</fullName>
    </recommendedName>
</protein>
<dbReference type="Gene3D" id="3.30.40.10">
    <property type="entry name" value="Zinc/RING finger domain, C3HC4 (zinc finger)"/>
    <property type="match status" value="2"/>
</dbReference>
<evidence type="ECO:0000256" key="4">
    <source>
        <dbReference type="PROSITE-ProRule" id="PRU00146"/>
    </source>
</evidence>
<dbReference type="EMBL" id="CM000650">
    <property type="protein sequence ID" value="EED88619.1"/>
    <property type="molecule type" value="Genomic_DNA"/>
</dbReference>
<reference evidence="7 8" key="1">
    <citation type="journal article" date="2004" name="Science">
        <title>The genome of the diatom Thalassiosira pseudonana: ecology, evolution, and metabolism.</title>
        <authorList>
            <person name="Armbrust E.V."/>
            <person name="Berges J.A."/>
            <person name="Bowler C."/>
            <person name="Green B.R."/>
            <person name="Martinez D."/>
            <person name="Putnam N.H."/>
            <person name="Zhou S."/>
            <person name="Allen A.E."/>
            <person name="Apt K.E."/>
            <person name="Bechner M."/>
            <person name="Brzezinski M.A."/>
            <person name="Chaal B.K."/>
            <person name="Chiovitti A."/>
            <person name="Davis A.K."/>
            <person name="Demarest M.S."/>
            <person name="Detter J.C."/>
            <person name="Glavina T."/>
            <person name="Goodstein D."/>
            <person name="Hadi M.Z."/>
            <person name="Hellsten U."/>
            <person name="Hildebrand M."/>
            <person name="Jenkins B.D."/>
            <person name="Jurka J."/>
            <person name="Kapitonov V.V."/>
            <person name="Kroger N."/>
            <person name="Lau W.W."/>
            <person name="Lane T.W."/>
            <person name="Larimer F.W."/>
            <person name="Lippmeier J.C."/>
            <person name="Lucas S."/>
            <person name="Medina M."/>
            <person name="Montsant A."/>
            <person name="Obornik M."/>
            <person name="Parker M.S."/>
            <person name="Palenik B."/>
            <person name="Pazour G.J."/>
            <person name="Richardson P.M."/>
            <person name="Rynearson T.A."/>
            <person name="Saito M.A."/>
            <person name="Schwartz D.C."/>
            <person name="Thamatrakoln K."/>
            <person name="Valentin K."/>
            <person name="Vardi A."/>
            <person name="Wilkerson F.P."/>
            <person name="Rokhsar D.S."/>
        </authorList>
    </citation>
    <scope>NUCLEOTIDE SEQUENCE [LARGE SCALE GENOMIC DNA]</scope>
    <source>
        <strain evidence="7 8">CCMP1335</strain>
    </source>
</reference>
<evidence type="ECO:0000313" key="7">
    <source>
        <dbReference type="EMBL" id="EED88619.1"/>
    </source>
</evidence>
<dbReference type="InterPro" id="IPR001965">
    <property type="entry name" value="Znf_PHD"/>
</dbReference>
<dbReference type="SUPFAM" id="SSF57903">
    <property type="entry name" value="FYVE/PHD zinc finger"/>
    <property type="match status" value="1"/>
</dbReference>
<dbReference type="PaxDb" id="35128-Thaps269843"/>
<evidence type="ECO:0000256" key="1">
    <source>
        <dbReference type="ARBA" id="ARBA00022723"/>
    </source>
</evidence>
<dbReference type="Proteomes" id="UP000001449">
    <property type="component" value="Chromosome 15"/>
</dbReference>
<feature type="compositionally biased region" description="Polar residues" evidence="5">
    <location>
        <begin position="35"/>
        <end position="55"/>
    </location>
</feature>
<feature type="domain" description="PHD-type" evidence="6">
    <location>
        <begin position="209"/>
        <end position="264"/>
    </location>
</feature>
<feature type="compositionally biased region" description="Polar residues" evidence="5">
    <location>
        <begin position="172"/>
        <end position="189"/>
    </location>
</feature>
<dbReference type="InterPro" id="IPR019786">
    <property type="entry name" value="Zinc_finger_PHD-type_CS"/>
</dbReference>
<dbReference type="HOGENOM" id="CLU_704951_0_0_1"/>
<evidence type="ECO:0000259" key="6">
    <source>
        <dbReference type="PROSITE" id="PS50016"/>
    </source>
</evidence>
<dbReference type="PROSITE" id="PS01359">
    <property type="entry name" value="ZF_PHD_1"/>
    <property type="match status" value="1"/>
</dbReference>
<dbReference type="STRING" id="35128.B8CDL0"/>
<dbReference type="AlphaFoldDB" id="B8CDL0"/>
<organism evidence="7 8">
    <name type="scientific">Thalassiosira pseudonana</name>
    <name type="common">Marine diatom</name>
    <name type="synonym">Cyclotella nana</name>
    <dbReference type="NCBI Taxonomy" id="35128"/>
    <lineage>
        <taxon>Eukaryota</taxon>
        <taxon>Sar</taxon>
        <taxon>Stramenopiles</taxon>
        <taxon>Ochrophyta</taxon>
        <taxon>Bacillariophyta</taxon>
        <taxon>Coscinodiscophyceae</taxon>
        <taxon>Thalassiosirophycidae</taxon>
        <taxon>Thalassiosirales</taxon>
        <taxon>Thalassiosiraceae</taxon>
        <taxon>Thalassiosira</taxon>
    </lineage>
</organism>
<keyword evidence="1" id="KW-0479">Metal-binding</keyword>
<keyword evidence="3" id="KW-0862">Zinc</keyword>
<evidence type="ECO:0000313" key="8">
    <source>
        <dbReference type="Proteomes" id="UP000001449"/>
    </source>
</evidence>
<dbReference type="eggNOG" id="KOG1081">
    <property type="taxonomic scope" value="Eukaryota"/>
</dbReference>
<feature type="compositionally biased region" description="Polar residues" evidence="5">
    <location>
        <begin position="138"/>
        <end position="158"/>
    </location>
</feature>
<sequence length="392" mass="43143">MNSNNEHSTKKSQRKRNPAGDEVSSPKKQPKQRTMESTSKRAMSNGMSNVDSSIRTSEKPAAVDDDVSQVGVRSNAGDPEKSKEDSVEGVSEEPNGVCDDFQTNATIDEDKSSSTTIEDVRKKIMNAPVLAKKLDGVNGSSIQEPNPDPSGTTSSDQPTEMIAAKENETTKRTTTQVPKPTKVATNSKPSAKKTKKTKGKEETSDLEFTWICTECREAECLDDPDAVLLICEGLCNRPFHPTCANLLSPPPDNETWICQDCEQGRHQCAACHNYGQDDVDVYCCTAKNCGLFFHEACLSMYNVDVQVVEEEQYADDDTADLQERTIVSMPMFKCPAHSCFTCQDDIPMLPSAVEDSNSSNKTKRGSKKQKSGTFSSMWGRKKERLFVSDTAK</sequence>
<gene>
    <name evidence="7" type="primary">ZFP12</name>
    <name evidence="7" type="ORF">THAPSDRAFT_269843</name>
</gene>
<feature type="region of interest" description="Disordered" evidence="5">
    <location>
        <begin position="136"/>
        <end position="199"/>
    </location>
</feature>
<dbReference type="Pfam" id="PF22908">
    <property type="entry name" value="PHD_NSD"/>
    <property type="match status" value="1"/>
</dbReference>
<evidence type="ECO:0000256" key="3">
    <source>
        <dbReference type="ARBA" id="ARBA00022833"/>
    </source>
</evidence>
<accession>B8CDL0</accession>
<dbReference type="PROSITE" id="PS50016">
    <property type="entry name" value="ZF_PHD_2"/>
    <property type="match status" value="1"/>
</dbReference>
<dbReference type="InterPro" id="IPR011011">
    <property type="entry name" value="Znf_FYVE_PHD"/>
</dbReference>
<dbReference type="InterPro" id="IPR019787">
    <property type="entry name" value="Znf_PHD-finger"/>
</dbReference>
<dbReference type="GO" id="GO:0008270">
    <property type="term" value="F:zinc ion binding"/>
    <property type="evidence" value="ECO:0007669"/>
    <property type="project" value="UniProtKB-KW"/>
</dbReference>
<dbReference type="InParanoid" id="B8CDL0"/>
<dbReference type="SMART" id="SM00249">
    <property type="entry name" value="PHD"/>
    <property type="match status" value="2"/>
</dbReference>
<dbReference type="InterPro" id="IPR055198">
    <property type="entry name" value="NSD_PHD"/>
</dbReference>
<keyword evidence="8" id="KW-1185">Reference proteome</keyword>
<dbReference type="RefSeq" id="XP_002294264.1">
    <property type="nucleotide sequence ID" value="XM_002294228.1"/>
</dbReference>